<comment type="caution">
    <text evidence="2">The sequence shown here is derived from an EMBL/GenBank/DDBJ whole genome shotgun (WGS) entry which is preliminary data.</text>
</comment>
<dbReference type="PANTHER" id="PTHR11614">
    <property type="entry name" value="PHOSPHOLIPASE-RELATED"/>
    <property type="match status" value="1"/>
</dbReference>
<dbReference type="Gene3D" id="3.40.50.1820">
    <property type="entry name" value="alpha/beta hydrolase"/>
    <property type="match status" value="1"/>
</dbReference>
<dbReference type="AlphaFoldDB" id="A0A507CGJ7"/>
<dbReference type="PRINTS" id="PR00111">
    <property type="entry name" value="ABHYDROLASE"/>
</dbReference>
<organism evidence="2 3">
    <name type="scientific">Synchytrium microbalum</name>
    <dbReference type="NCBI Taxonomy" id="1806994"/>
    <lineage>
        <taxon>Eukaryota</taxon>
        <taxon>Fungi</taxon>
        <taxon>Fungi incertae sedis</taxon>
        <taxon>Chytridiomycota</taxon>
        <taxon>Chytridiomycota incertae sedis</taxon>
        <taxon>Chytridiomycetes</taxon>
        <taxon>Synchytriales</taxon>
        <taxon>Synchytriaceae</taxon>
        <taxon>Synchytrium</taxon>
    </lineage>
</organism>
<accession>A0A507CGJ7</accession>
<dbReference type="GeneID" id="42002351"/>
<sequence length="285" mass="31410">MSGKFIDDNQGNPLYIKTWSPAGKPVASVLFVHGLGEHIGRYDHVFPIFAEKHSIKVTGLDYAGHGRTVTEQNGIQGFTPFDTVIEQLELVMSSIVIPGAEGAPVFVMGHSLGGLLSTYFTSLHWKTYNVKGLVLSAPAVVGTAPVFDEGFVPPPDKEREQFANGLPLDGLSRDPKVIEAYKNDPFVHGFLTLRLAFSIFQARQHLQGKGRDELTLPIMLLHGTQDKLVPVAPTVEFINSLPAVDKTVITMSPLYHEPHNEPEQAEVINYYVNWILSRATTRTPL</sequence>
<dbReference type="EMBL" id="QEAO01000004">
    <property type="protein sequence ID" value="TPX36755.1"/>
    <property type="molecule type" value="Genomic_DNA"/>
</dbReference>
<dbReference type="RefSeq" id="XP_031026969.1">
    <property type="nucleotide sequence ID" value="XM_031167054.1"/>
</dbReference>
<dbReference type="InterPro" id="IPR051044">
    <property type="entry name" value="MAG_DAG_Lipase"/>
</dbReference>
<evidence type="ECO:0000313" key="3">
    <source>
        <dbReference type="Proteomes" id="UP000319731"/>
    </source>
</evidence>
<protein>
    <recommendedName>
        <fullName evidence="1">Serine aminopeptidase S33 domain-containing protein</fullName>
    </recommendedName>
</protein>
<feature type="domain" description="Serine aminopeptidase S33" evidence="1">
    <location>
        <begin position="24"/>
        <end position="263"/>
    </location>
</feature>
<dbReference type="OrthoDB" id="10249433at2759"/>
<dbReference type="InterPro" id="IPR029058">
    <property type="entry name" value="AB_hydrolase_fold"/>
</dbReference>
<dbReference type="Proteomes" id="UP000319731">
    <property type="component" value="Unassembled WGS sequence"/>
</dbReference>
<name>A0A507CGJ7_9FUNG</name>
<dbReference type="SUPFAM" id="SSF53474">
    <property type="entry name" value="alpha/beta-Hydrolases"/>
    <property type="match status" value="1"/>
</dbReference>
<keyword evidence="3" id="KW-1185">Reference proteome</keyword>
<evidence type="ECO:0000313" key="2">
    <source>
        <dbReference type="EMBL" id="TPX36755.1"/>
    </source>
</evidence>
<gene>
    <name evidence="2" type="ORF">SmJEL517_g01126</name>
</gene>
<reference evidence="2 3" key="1">
    <citation type="journal article" date="2019" name="Sci. Rep.">
        <title>Comparative genomics of chytrid fungi reveal insights into the obligate biotrophic and pathogenic lifestyle of Synchytrium endobioticum.</title>
        <authorList>
            <person name="van de Vossenberg B.T.L.H."/>
            <person name="Warris S."/>
            <person name="Nguyen H.D.T."/>
            <person name="van Gent-Pelzer M.P.E."/>
            <person name="Joly D.L."/>
            <person name="van de Geest H.C."/>
            <person name="Bonants P.J.M."/>
            <person name="Smith D.S."/>
            <person name="Levesque C.A."/>
            <person name="van der Lee T.A.J."/>
        </authorList>
    </citation>
    <scope>NUCLEOTIDE SEQUENCE [LARGE SCALE GENOMIC DNA]</scope>
    <source>
        <strain evidence="2 3">JEL517</strain>
    </source>
</reference>
<dbReference type="Pfam" id="PF12146">
    <property type="entry name" value="Hydrolase_4"/>
    <property type="match status" value="1"/>
</dbReference>
<evidence type="ECO:0000259" key="1">
    <source>
        <dbReference type="Pfam" id="PF12146"/>
    </source>
</evidence>
<dbReference type="InterPro" id="IPR000073">
    <property type="entry name" value="AB_hydrolase_1"/>
</dbReference>
<proteinExistence type="predicted"/>
<dbReference type="InterPro" id="IPR022742">
    <property type="entry name" value="Hydrolase_4"/>
</dbReference>
<dbReference type="STRING" id="1806994.A0A507CGJ7"/>